<feature type="compositionally biased region" description="Pro residues" evidence="1">
    <location>
        <begin position="540"/>
        <end position="555"/>
    </location>
</feature>
<feature type="region of interest" description="Disordered" evidence="1">
    <location>
        <begin position="290"/>
        <end position="313"/>
    </location>
</feature>
<evidence type="ECO:0000256" key="1">
    <source>
        <dbReference type="SAM" id="MobiDB-lite"/>
    </source>
</evidence>
<dbReference type="PANTHER" id="PTHR32382:SF5">
    <property type="entry name" value="FASCICLIN-LIKE ARABINOGALACTAN PROTEIN 8"/>
    <property type="match status" value="1"/>
</dbReference>
<dbReference type="SMART" id="SM00979">
    <property type="entry name" value="TIFY"/>
    <property type="match status" value="1"/>
</dbReference>
<protein>
    <submittedName>
        <fullName evidence="3">Protein TIFY 4B isoform X3</fullName>
    </submittedName>
</protein>
<dbReference type="PANTHER" id="PTHR32382">
    <property type="entry name" value="FASCICLIN-LIKE ARABINOGALACTAN PROTEIN"/>
    <property type="match status" value="1"/>
</dbReference>
<feature type="compositionally biased region" description="Basic residues" evidence="1">
    <location>
        <begin position="300"/>
        <end position="310"/>
    </location>
</feature>
<proteinExistence type="predicted"/>
<dbReference type="Proteomes" id="UP001327560">
    <property type="component" value="Chromosome 4"/>
</dbReference>
<reference evidence="3 4" key="1">
    <citation type="submission" date="2023-10" db="EMBL/GenBank/DDBJ databases">
        <title>Chromosome-scale genome assembly provides insights into flower coloration mechanisms of Canna indica.</title>
        <authorList>
            <person name="Li C."/>
        </authorList>
    </citation>
    <scope>NUCLEOTIDE SEQUENCE [LARGE SCALE GENOMIC DNA]</scope>
    <source>
        <tissue evidence="3">Flower</tissue>
    </source>
</reference>
<feature type="compositionally biased region" description="Basic and acidic residues" evidence="1">
    <location>
        <begin position="436"/>
        <end position="447"/>
    </location>
</feature>
<feature type="compositionally biased region" description="Basic and acidic residues" evidence="1">
    <location>
        <begin position="708"/>
        <end position="722"/>
    </location>
</feature>
<feature type="region of interest" description="Disordered" evidence="1">
    <location>
        <begin position="524"/>
        <end position="605"/>
    </location>
</feature>
<dbReference type="AlphaFoldDB" id="A0AAQ3QB90"/>
<accession>A0AAQ3QB90</accession>
<dbReference type="GO" id="GO:0005886">
    <property type="term" value="C:plasma membrane"/>
    <property type="evidence" value="ECO:0007669"/>
    <property type="project" value="TreeGrafter"/>
</dbReference>
<keyword evidence="4" id="KW-1185">Reference proteome</keyword>
<feature type="region of interest" description="Disordered" evidence="1">
    <location>
        <begin position="436"/>
        <end position="468"/>
    </location>
</feature>
<organism evidence="3 4">
    <name type="scientific">Canna indica</name>
    <name type="common">Indian-shot</name>
    <dbReference type="NCBI Taxonomy" id="4628"/>
    <lineage>
        <taxon>Eukaryota</taxon>
        <taxon>Viridiplantae</taxon>
        <taxon>Streptophyta</taxon>
        <taxon>Embryophyta</taxon>
        <taxon>Tracheophyta</taxon>
        <taxon>Spermatophyta</taxon>
        <taxon>Magnoliopsida</taxon>
        <taxon>Liliopsida</taxon>
        <taxon>Zingiberales</taxon>
        <taxon>Cannaceae</taxon>
        <taxon>Canna</taxon>
    </lineage>
</organism>
<evidence type="ECO:0000313" key="4">
    <source>
        <dbReference type="Proteomes" id="UP001327560"/>
    </source>
</evidence>
<dbReference type="InterPro" id="IPR010399">
    <property type="entry name" value="Tify_dom"/>
</dbReference>
<feature type="region of interest" description="Disordered" evidence="1">
    <location>
        <begin position="701"/>
        <end position="722"/>
    </location>
</feature>
<name>A0AAQ3QB90_9LILI</name>
<evidence type="ECO:0000313" key="3">
    <source>
        <dbReference type="EMBL" id="WOL03136.1"/>
    </source>
</evidence>
<sequence length="722" mass="79322">MSRPQQWHHVHPRRQAITRAASRTPFVSSLSLTTMTSQSCTLSLVETTFTTALFQTIDNADDNLGFVNITNLRGGHVGFASTTPTQSSTRPIPWSTQQIPYNLSVVAISAPIIFSCLLYAPTTTSSNLTALLEKAGCKIFVRLLTTSSMLKVFRDVMDKGLTLFAPNNDTFKTDEVVIRLISKLILMKYLLRRIRRNTIIDEYINYCLMPKYEGNKIEESTINRWSSLLHHKLFVCMCPVYPLASILIGLTKLESEDHLVACGHPTPTIPPSRLNPAAASAPRRFYAEPIPANQSPPRVTRTRSHPRKPGLTRPHCCTETVTQRLSESRRALQAQSKSDCCCSSLISRLALYAAAPIIDGGLSMRIMSRVMRQSSRTYAFIAVAKVCAVLVRGRRGRGGGYIVSPSLSVPLLLLPKVTNRTIVRRVEIETLEAVRPRTGNRHDRDGPTPEEPGAMNPAETTARSALDKPLSELTEEDIAQLTREDCRRFLKSKGMRRPSWNKSQAIQQVISLKALMEGRSGCDDCPAGGGIVQKPRRPRPTPVPASPPQDSSPPHPPKDDGGLRQPPMEPSPYRRRDPISPPYSTGNHTCPIPLAVSDQPHPPPEIRCLSPRVTAELPAPGQMTIFYDGLVSVYEEVTVDQAKAVLELAASAVCFDDGPNSPVPQPAFRLPASLPESSAAPPFARAFPFSTAAGKVGHHAADGWEDGIVPRETEPGKRAEQF</sequence>
<dbReference type="InterPro" id="IPR036378">
    <property type="entry name" value="FAS1_dom_sf"/>
</dbReference>
<feature type="domain" description="Tify" evidence="2">
    <location>
        <begin position="616"/>
        <end position="651"/>
    </location>
</feature>
<gene>
    <name evidence="3" type="ORF">Cni_G11856</name>
</gene>
<dbReference type="SUPFAM" id="SSF82153">
    <property type="entry name" value="FAS1 domain"/>
    <property type="match status" value="1"/>
</dbReference>
<dbReference type="EMBL" id="CP136893">
    <property type="protein sequence ID" value="WOL03136.1"/>
    <property type="molecule type" value="Genomic_DNA"/>
</dbReference>
<dbReference type="PROSITE" id="PS51320">
    <property type="entry name" value="TIFY"/>
    <property type="match status" value="1"/>
</dbReference>
<dbReference type="Pfam" id="PF06200">
    <property type="entry name" value="tify"/>
    <property type="match status" value="1"/>
</dbReference>
<dbReference type="InterPro" id="IPR033254">
    <property type="entry name" value="Plant_FLA"/>
</dbReference>
<evidence type="ECO:0000259" key="2">
    <source>
        <dbReference type="PROSITE" id="PS51320"/>
    </source>
</evidence>